<reference evidence="2 3" key="1">
    <citation type="journal article" date="2018" name="Mol. Plant">
        <title>The genome of Artemisia annua provides insight into the evolution of Asteraceae family and artemisinin biosynthesis.</title>
        <authorList>
            <person name="Shen Q."/>
            <person name="Zhang L."/>
            <person name="Liao Z."/>
            <person name="Wang S."/>
            <person name="Yan T."/>
            <person name="Shi P."/>
            <person name="Liu M."/>
            <person name="Fu X."/>
            <person name="Pan Q."/>
            <person name="Wang Y."/>
            <person name="Lv Z."/>
            <person name="Lu X."/>
            <person name="Zhang F."/>
            <person name="Jiang W."/>
            <person name="Ma Y."/>
            <person name="Chen M."/>
            <person name="Hao X."/>
            <person name="Li L."/>
            <person name="Tang Y."/>
            <person name="Lv G."/>
            <person name="Zhou Y."/>
            <person name="Sun X."/>
            <person name="Brodelius P.E."/>
            <person name="Rose J.K.C."/>
            <person name="Tang K."/>
        </authorList>
    </citation>
    <scope>NUCLEOTIDE SEQUENCE [LARGE SCALE GENOMIC DNA]</scope>
    <source>
        <strain evidence="3">cv. Huhao1</strain>
        <tissue evidence="2">Leaf</tissue>
    </source>
</reference>
<comment type="caution">
    <text evidence="2">The sequence shown here is derived from an EMBL/GenBank/DDBJ whole genome shotgun (WGS) entry which is preliminary data.</text>
</comment>
<dbReference type="PANTHER" id="PTHR13268">
    <property type="entry name" value="BREAST CARCINOMA AMPLIFIED SEQUENCE 3"/>
    <property type="match status" value="1"/>
</dbReference>
<dbReference type="AlphaFoldDB" id="A0A2U1MI59"/>
<dbReference type="Proteomes" id="UP000245207">
    <property type="component" value="Unassembled WGS sequence"/>
</dbReference>
<accession>A0A2U1MI59</accession>
<evidence type="ECO:0000313" key="3">
    <source>
        <dbReference type="Proteomes" id="UP000245207"/>
    </source>
</evidence>
<dbReference type="InterPro" id="IPR045142">
    <property type="entry name" value="BCAS3-like"/>
</dbReference>
<sequence length="312" mass="35325">MTRTANLSMERESLMYGNGQRGKRKDEQRDMSYECSVRMKSCLVNIHQFARLIQNLDQDKLYTSRLSDMFVLKLGESDEKRVAGNGLKTKVVETSVDFDYLEIFLVLISGKEETETTLSPAMDVLIQVLKRVNGFRVLDVNDVTFLQIQPTPDETERREGFKLSYPLLLVVASEETRLSGPSSDNERDESQMENSMYSPTAVRFYSFKVTQLCSRPEISVNCVYGLCSPWIVAVGLGLQIYCFDALTLENKFSVLTYPISQMGGQGLFGVNMCYGPMSVGPRWLAYASNNPLLRLSSQNLTLSRCKSFNFTQ</sequence>
<evidence type="ECO:0000256" key="1">
    <source>
        <dbReference type="SAM" id="MobiDB-lite"/>
    </source>
</evidence>
<dbReference type="GO" id="GO:0042594">
    <property type="term" value="P:response to starvation"/>
    <property type="evidence" value="ECO:0007669"/>
    <property type="project" value="TreeGrafter"/>
</dbReference>
<dbReference type="OrthoDB" id="25778at2759"/>
<name>A0A2U1MI59_ARTAN</name>
<dbReference type="GO" id="GO:0006914">
    <property type="term" value="P:autophagy"/>
    <property type="evidence" value="ECO:0007669"/>
    <property type="project" value="InterPro"/>
</dbReference>
<organism evidence="2 3">
    <name type="scientific">Artemisia annua</name>
    <name type="common">Sweet wormwood</name>
    <dbReference type="NCBI Taxonomy" id="35608"/>
    <lineage>
        <taxon>Eukaryota</taxon>
        <taxon>Viridiplantae</taxon>
        <taxon>Streptophyta</taxon>
        <taxon>Embryophyta</taxon>
        <taxon>Tracheophyta</taxon>
        <taxon>Spermatophyta</taxon>
        <taxon>Magnoliopsida</taxon>
        <taxon>eudicotyledons</taxon>
        <taxon>Gunneridae</taxon>
        <taxon>Pentapetalae</taxon>
        <taxon>asterids</taxon>
        <taxon>campanulids</taxon>
        <taxon>Asterales</taxon>
        <taxon>Asteraceae</taxon>
        <taxon>Asteroideae</taxon>
        <taxon>Anthemideae</taxon>
        <taxon>Artemisiinae</taxon>
        <taxon>Artemisia</taxon>
    </lineage>
</organism>
<proteinExistence type="predicted"/>
<gene>
    <name evidence="2" type="ORF">CTI12_AA377910</name>
</gene>
<dbReference type="EMBL" id="PKPP01005217">
    <property type="protein sequence ID" value="PWA60960.1"/>
    <property type="molecule type" value="Genomic_DNA"/>
</dbReference>
<evidence type="ECO:0000313" key="2">
    <source>
        <dbReference type="EMBL" id="PWA60960.1"/>
    </source>
</evidence>
<keyword evidence="3" id="KW-1185">Reference proteome</keyword>
<dbReference type="STRING" id="35608.A0A2U1MI59"/>
<protein>
    <submittedName>
        <fullName evidence="2">Breast carcinoma amplified sequence 3</fullName>
    </submittedName>
</protein>
<feature type="region of interest" description="Disordered" evidence="1">
    <location>
        <begin position="1"/>
        <end position="28"/>
    </location>
</feature>
<dbReference type="GO" id="GO:0005737">
    <property type="term" value="C:cytoplasm"/>
    <property type="evidence" value="ECO:0007669"/>
    <property type="project" value="TreeGrafter"/>
</dbReference>
<dbReference type="PANTHER" id="PTHR13268:SF0">
    <property type="entry name" value="BCAS3 MICROTUBULE ASSOCIATED CELL MIGRATION FACTOR"/>
    <property type="match status" value="1"/>
</dbReference>